<dbReference type="PANTHER" id="PTHR47791">
    <property type="entry name" value="MEIOTICALLY UP-REGULATED GENE 191 PROTEIN"/>
    <property type="match status" value="1"/>
</dbReference>
<dbReference type="InterPro" id="IPR005198">
    <property type="entry name" value="Glyco_hydro_76"/>
</dbReference>
<dbReference type="GO" id="GO:0005975">
    <property type="term" value="P:carbohydrate metabolic process"/>
    <property type="evidence" value="ECO:0007669"/>
    <property type="project" value="InterPro"/>
</dbReference>
<dbReference type="Gene3D" id="1.50.10.20">
    <property type="match status" value="1"/>
</dbReference>
<dbReference type="InterPro" id="IPR053169">
    <property type="entry name" value="MUG_Protein"/>
</dbReference>
<accession>A0A060BRW0</accession>
<evidence type="ECO:0000313" key="2">
    <source>
        <dbReference type="EMBL" id="AIA85377.1"/>
    </source>
</evidence>
<dbReference type="PANTHER" id="PTHR47791:SF3">
    <property type="entry name" value="MEIOTICALLY UP-REGULATED GENE 191 PROTEIN"/>
    <property type="match status" value="1"/>
</dbReference>
<reference evidence="2" key="1">
    <citation type="journal article" date="2013" name="Environ. Microbiol.">
        <title>Seasonally variable intestinal metagenomes of the red palm weevil (Rhynchophorus ferrugineus).</title>
        <authorList>
            <person name="Jia S."/>
            <person name="Zhang X."/>
            <person name="Zhang G."/>
            <person name="Yin A."/>
            <person name="Zhang S."/>
            <person name="Li F."/>
            <person name="Wang L."/>
            <person name="Zhao D."/>
            <person name="Yun Q."/>
            <person name="Tala"/>
            <person name="Wang J."/>
            <person name="Sun G."/>
            <person name="Baabdullah M."/>
            <person name="Yu X."/>
            <person name="Hu S."/>
            <person name="Al-Mssallem I.S."/>
            <person name="Yu J."/>
        </authorList>
    </citation>
    <scope>NUCLEOTIDE SEQUENCE</scope>
</reference>
<protein>
    <submittedName>
        <fullName evidence="2">CAZy families GH76 protein</fullName>
    </submittedName>
</protein>
<dbReference type="EMBL" id="KF118118">
    <property type="protein sequence ID" value="AIA85377.1"/>
    <property type="molecule type" value="Genomic_DNA"/>
</dbReference>
<dbReference type="Pfam" id="PF03663">
    <property type="entry name" value="Glyco_hydro_76"/>
    <property type="match status" value="1"/>
</dbReference>
<dbReference type="InterPro" id="IPR008928">
    <property type="entry name" value="6-hairpin_glycosidase_sf"/>
</dbReference>
<feature type="region of interest" description="Disordered" evidence="1">
    <location>
        <begin position="1"/>
        <end position="32"/>
    </location>
</feature>
<feature type="non-terminal residue" evidence="2">
    <location>
        <position position="163"/>
    </location>
</feature>
<organism evidence="2">
    <name type="scientific">uncultured Listeria sp</name>
    <dbReference type="NCBI Taxonomy" id="592375"/>
    <lineage>
        <taxon>Bacteria</taxon>
        <taxon>Bacillati</taxon>
        <taxon>Bacillota</taxon>
        <taxon>Bacilli</taxon>
        <taxon>Bacillales</taxon>
        <taxon>Listeriaceae</taxon>
        <taxon>Listeria</taxon>
        <taxon>environmental samples</taxon>
    </lineage>
</organism>
<sequence length="163" mass="18363">WEKGQYHYKNTPANGPVRDRRPSSAPTHRRGQVLERARDSLNWWESTLVEPNGFVHDGINRNRDGRIDTDWRFTYNQGLYIGACVEEYRTAGDPARLDRAVETVDVTLAELTQGSVFRPDGDGGDAGLFAGIFYRYAGQLLTETEHAPLSDFIAASVDSLFRN</sequence>
<proteinExistence type="predicted"/>
<evidence type="ECO:0000256" key="1">
    <source>
        <dbReference type="SAM" id="MobiDB-lite"/>
    </source>
</evidence>
<dbReference type="SUPFAM" id="SSF48208">
    <property type="entry name" value="Six-hairpin glycosidases"/>
    <property type="match status" value="1"/>
</dbReference>
<name>A0A060BRW0_9LIST</name>
<feature type="non-terminal residue" evidence="2">
    <location>
        <position position="1"/>
    </location>
</feature>
<dbReference type="AlphaFoldDB" id="A0A060BRW0"/>